<evidence type="ECO:0000313" key="2">
    <source>
        <dbReference type="Proteomes" id="UP000700706"/>
    </source>
</evidence>
<dbReference type="EMBL" id="JAEKLZ010000192">
    <property type="protein sequence ID" value="MBW8725983.1"/>
    <property type="molecule type" value="Genomic_DNA"/>
</dbReference>
<keyword evidence="1" id="KW-0560">Oxidoreductase</keyword>
<organism evidence="1 2">
    <name type="scientific">Inquilinus limosus</name>
    <dbReference type="NCBI Taxonomy" id="171674"/>
    <lineage>
        <taxon>Bacteria</taxon>
        <taxon>Pseudomonadati</taxon>
        <taxon>Pseudomonadota</taxon>
        <taxon>Alphaproteobacteria</taxon>
        <taxon>Rhodospirillales</taxon>
        <taxon>Rhodospirillaceae</taxon>
        <taxon>Inquilinus</taxon>
    </lineage>
</organism>
<gene>
    <name evidence="1" type="ORF">JF625_12620</name>
</gene>
<dbReference type="PANTHER" id="PTHR40128">
    <property type="entry name" value="EXPRESSED PROTEIN"/>
    <property type="match status" value="1"/>
</dbReference>
<dbReference type="Proteomes" id="UP000700706">
    <property type="component" value="Unassembled WGS sequence"/>
</dbReference>
<dbReference type="Gene3D" id="2.60.120.620">
    <property type="entry name" value="q2cbj1_9rhob like domain"/>
    <property type="match status" value="1"/>
</dbReference>
<proteinExistence type="predicted"/>
<accession>A0A952FJ67</accession>
<name>A0A952FJ67_9PROT</name>
<keyword evidence="1" id="KW-0223">Dioxygenase</keyword>
<dbReference type="SUPFAM" id="SSF51197">
    <property type="entry name" value="Clavaminate synthase-like"/>
    <property type="match status" value="1"/>
</dbReference>
<dbReference type="InterPro" id="IPR008775">
    <property type="entry name" value="Phytyl_CoA_dOase-like"/>
</dbReference>
<sequence>MGSAILPSALSSNGYDLDCSPARLGWLEPSDPAEDLAALRSRYDTDGYLWLRSLLPRAAVLEFRRHVFAQFAQFGLLAEGSDPMEGRASDRPADPASRGRLMEMVRSAAFESFCLMPELWRFIDRLIGGTSTLHQRKILRFTRPGDPASTGAHYDLIYLRAGTDRLVTAWIPIGDVPVRMGGLLYLEGSHRLGREMEAEFGRKNATLSPEERISAYNRNMTETGWISKDLPAMAERFGTRWLAADYAAGDVVLHSPYTIHAATRNDDPDGIMRLSADIRFQDVRDEADPRWGNHWGLKDGL</sequence>
<dbReference type="AlphaFoldDB" id="A0A952FJ67"/>
<protein>
    <submittedName>
        <fullName evidence="1">Phytanoyl-CoA dioxygenase family protein</fullName>
    </submittedName>
</protein>
<dbReference type="Pfam" id="PF05721">
    <property type="entry name" value="PhyH"/>
    <property type="match status" value="1"/>
</dbReference>
<evidence type="ECO:0000313" key="1">
    <source>
        <dbReference type="EMBL" id="MBW8725983.1"/>
    </source>
</evidence>
<dbReference type="PANTHER" id="PTHR40128:SF1">
    <property type="entry name" value="PHYTANOYL-COA HYDROXYLASE"/>
    <property type="match status" value="1"/>
</dbReference>
<dbReference type="GO" id="GO:0016706">
    <property type="term" value="F:2-oxoglutarate-dependent dioxygenase activity"/>
    <property type="evidence" value="ECO:0007669"/>
    <property type="project" value="UniProtKB-ARBA"/>
</dbReference>
<reference evidence="1" key="1">
    <citation type="submission" date="2020-06" db="EMBL/GenBank/DDBJ databases">
        <title>Stable isotope informed genome-resolved metagenomics uncovers potential trophic interactions in rhizosphere soil.</title>
        <authorList>
            <person name="Starr E.P."/>
            <person name="Shi S."/>
            <person name="Blazewicz S.J."/>
            <person name="Koch B.J."/>
            <person name="Probst A.J."/>
            <person name="Hungate B.A."/>
            <person name="Pett-Ridge J."/>
            <person name="Firestone M.K."/>
            <person name="Banfield J.F."/>
        </authorList>
    </citation>
    <scope>NUCLEOTIDE SEQUENCE</scope>
    <source>
        <strain evidence="1">YM_69_17</strain>
    </source>
</reference>
<comment type="caution">
    <text evidence="1">The sequence shown here is derived from an EMBL/GenBank/DDBJ whole genome shotgun (WGS) entry which is preliminary data.</text>
</comment>